<protein>
    <submittedName>
        <fullName evidence="1">Phage major capsid protein</fullName>
    </submittedName>
</protein>
<keyword evidence="2" id="KW-1185">Reference proteome</keyword>
<dbReference type="Proteomes" id="UP000196778">
    <property type="component" value="Unassembled WGS sequence"/>
</dbReference>
<reference evidence="2" key="1">
    <citation type="submission" date="2017-02" db="EMBL/GenBank/DDBJ databases">
        <authorList>
            <person name="Dridi B."/>
        </authorList>
    </citation>
    <scope>NUCLEOTIDE SEQUENCE [LARGE SCALE GENOMIC DNA]</scope>
    <source>
        <strain evidence="2">EB411</strain>
    </source>
</reference>
<dbReference type="EMBL" id="FUKR01000016">
    <property type="protein sequence ID" value="SJN20888.1"/>
    <property type="molecule type" value="Genomic_DNA"/>
</dbReference>
<name>A0A1R4IMA0_9MICO</name>
<evidence type="ECO:0000313" key="1">
    <source>
        <dbReference type="EMBL" id="SJN20888.1"/>
    </source>
</evidence>
<gene>
    <name evidence="1" type="ORF">FM119_02490</name>
</gene>
<organism evidence="1 2">
    <name type="scientific">Mycetocola reblochoni REB411</name>
    <dbReference type="NCBI Taxonomy" id="1255698"/>
    <lineage>
        <taxon>Bacteria</taxon>
        <taxon>Bacillati</taxon>
        <taxon>Actinomycetota</taxon>
        <taxon>Actinomycetes</taxon>
        <taxon>Micrococcales</taxon>
        <taxon>Microbacteriaceae</taxon>
        <taxon>Mycetocola</taxon>
    </lineage>
</organism>
<accession>A0A1R4IMA0</accession>
<evidence type="ECO:0000313" key="2">
    <source>
        <dbReference type="Proteomes" id="UP000196778"/>
    </source>
</evidence>
<proteinExistence type="predicted"/>
<dbReference type="AlphaFoldDB" id="A0A1R4IMA0"/>
<dbReference type="SUPFAM" id="SSF56563">
    <property type="entry name" value="Major capsid protein gp5"/>
    <property type="match status" value="1"/>
</dbReference>
<sequence length="258" mass="28033">MRFGNTDIITFNDVPRAEFVGEGAEKGSTTGAFGFVTAKPRKAQVTMRFNQEVQWADQDYQLGVLNELSAAARTALARALDLGVYHRINPIDGAAIKSFTEYVNGTTLRVEASDTPDLDLEAAGGLLIGNQKNINGIAIDPSYAWKISTARYSDGRKKFPELGLGINVSSFEGIAASVGNTVSGQPEAADTRVKAIVGDFQSGIRWGVQRELPLELIQFGDPDGQGDLKRQNQIALRLEILYGWYVFQDRFAVIEAGA</sequence>